<dbReference type="RefSeq" id="WP_024555458.1">
    <property type="nucleotide sequence ID" value="NZ_LFEJ01000003.1"/>
</dbReference>
<name>A0A0J8VRM2_9ENTR</name>
<dbReference type="EMBL" id="LFEJ01000003">
    <property type="protein sequence ID" value="KMV36138.1"/>
    <property type="molecule type" value="Genomic_DNA"/>
</dbReference>
<evidence type="ECO:0000313" key="2">
    <source>
        <dbReference type="Proteomes" id="UP000037315"/>
    </source>
</evidence>
<evidence type="ECO:0000313" key="1">
    <source>
        <dbReference type="EMBL" id="KMV36138.1"/>
    </source>
</evidence>
<accession>A0A0J8VRM2</accession>
<dbReference type="STRING" id="1121863.GCA_000621185_00467"/>
<sequence>MPTLFARIKSLRALRQHLLRLLLALGFLFIGSQLALASHDCGLAISGDTVMAQHIGHLQSPAMPDAHAKSPACEKHCVPDLAQKETVHLSLTALPVADTLAVAQTPCPPVIASHWSLTPPAAGPPATLRFCRFRE</sequence>
<keyword evidence="2" id="KW-1185">Reference proteome</keyword>
<dbReference type="PATRIC" id="fig|1656095.3.peg.92"/>
<protein>
    <recommendedName>
        <fullName evidence="3">DUF2946 domain-containing protein</fullName>
    </recommendedName>
</protein>
<evidence type="ECO:0008006" key="3">
    <source>
        <dbReference type="Google" id="ProtNLM"/>
    </source>
</evidence>
<dbReference type="OrthoDB" id="6470311at2"/>
<comment type="caution">
    <text evidence="1">The sequence shown here is derived from an EMBL/GenBank/DDBJ whole genome shotgun (WGS) entry which is preliminary data.</text>
</comment>
<proteinExistence type="predicted"/>
<reference evidence="1 2" key="1">
    <citation type="submission" date="2015-06" db="EMBL/GenBank/DDBJ databases">
        <title>Genome sequencing of Cronobacter sp. strain DJ34 isolated from petroleum contaminated sludge of Duliajan Oil Fields, Assam, India.</title>
        <authorList>
            <person name="Pal S."/>
            <person name="Banerjee T.D."/>
            <person name="Roy A."/>
            <person name="Sar P."/>
            <person name="Kazy S.K."/>
        </authorList>
    </citation>
    <scope>NUCLEOTIDE SEQUENCE [LARGE SCALE GENOMIC DNA]</scope>
    <source>
        <strain evidence="1 2">DJ34</strain>
    </source>
</reference>
<organism evidence="1 2">
    <name type="scientific">Franconibacter pulveris</name>
    <dbReference type="NCBI Taxonomy" id="435910"/>
    <lineage>
        <taxon>Bacteria</taxon>
        <taxon>Pseudomonadati</taxon>
        <taxon>Pseudomonadota</taxon>
        <taxon>Gammaproteobacteria</taxon>
        <taxon>Enterobacterales</taxon>
        <taxon>Enterobacteriaceae</taxon>
        <taxon>Franconibacter</taxon>
    </lineage>
</organism>
<gene>
    <name evidence="1" type="ORF">ACH50_01625</name>
</gene>
<dbReference type="Proteomes" id="UP000037315">
    <property type="component" value="Unassembled WGS sequence"/>
</dbReference>
<dbReference type="AlphaFoldDB" id="A0A0J8VRM2"/>